<organism evidence="1 2">
    <name type="scientific">Pristionchus mayeri</name>
    <dbReference type="NCBI Taxonomy" id="1317129"/>
    <lineage>
        <taxon>Eukaryota</taxon>
        <taxon>Metazoa</taxon>
        <taxon>Ecdysozoa</taxon>
        <taxon>Nematoda</taxon>
        <taxon>Chromadorea</taxon>
        <taxon>Rhabditida</taxon>
        <taxon>Rhabditina</taxon>
        <taxon>Diplogasteromorpha</taxon>
        <taxon>Diplogasteroidea</taxon>
        <taxon>Neodiplogasteridae</taxon>
        <taxon>Pristionchus</taxon>
    </lineage>
</organism>
<dbReference type="EMBL" id="BTRK01000004">
    <property type="protein sequence ID" value="GMR50793.1"/>
    <property type="molecule type" value="Genomic_DNA"/>
</dbReference>
<sequence length="97" mass="11068">YCPYHNNGIVAWAYNALVGTFPIYNRQVVTVNPASPTQRVMIKSMDFASIKVIYNPHFINDSPSKRAYWTTIDHHIVSDNFPDETKEQAVGKIHTTD</sequence>
<feature type="non-terminal residue" evidence="1">
    <location>
        <position position="97"/>
    </location>
</feature>
<keyword evidence="2" id="KW-1185">Reference proteome</keyword>
<evidence type="ECO:0000313" key="1">
    <source>
        <dbReference type="EMBL" id="GMR50793.1"/>
    </source>
</evidence>
<dbReference type="AlphaFoldDB" id="A0AAN5CTW9"/>
<comment type="caution">
    <text evidence="1">The sequence shown here is derived from an EMBL/GenBank/DDBJ whole genome shotgun (WGS) entry which is preliminary data.</text>
</comment>
<evidence type="ECO:0000313" key="2">
    <source>
        <dbReference type="Proteomes" id="UP001328107"/>
    </source>
</evidence>
<proteinExistence type="predicted"/>
<feature type="non-terminal residue" evidence="1">
    <location>
        <position position="1"/>
    </location>
</feature>
<dbReference type="Proteomes" id="UP001328107">
    <property type="component" value="Unassembled WGS sequence"/>
</dbReference>
<protein>
    <submittedName>
        <fullName evidence="1">Uncharacterized protein</fullName>
    </submittedName>
</protein>
<accession>A0AAN5CTW9</accession>
<gene>
    <name evidence="1" type="ORF">PMAYCL1PPCAC_20988</name>
</gene>
<reference evidence="2" key="1">
    <citation type="submission" date="2022-10" db="EMBL/GenBank/DDBJ databases">
        <title>Genome assembly of Pristionchus species.</title>
        <authorList>
            <person name="Yoshida K."/>
            <person name="Sommer R.J."/>
        </authorList>
    </citation>
    <scope>NUCLEOTIDE SEQUENCE [LARGE SCALE GENOMIC DNA]</scope>
    <source>
        <strain evidence="2">RS5460</strain>
    </source>
</reference>
<name>A0AAN5CTW9_9BILA</name>